<dbReference type="Pfam" id="PF00072">
    <property type="entry name" value="Response_reg"/>
    <property type="match status" value="1"/>
</dbReference>
<dbReference type="GO" id="GO:0003677">
    <property type="term" value="F:DNA binding"/>
    <property type="evidence" value="ECO:0007669"/>
    <property type="project" value="UniProtKB-KW"/>
</dbReference>
<evidence type="ECO:0000313" key="6">
    <source>
        <dbReference type="EMBL" id="SHH10122.1"/>
    </source>
</evidence>
<dbReference type="PANTHER" id="PTHR37299">
    <property type="entry name" value="TRANSCRIPTIONAL REGULATOR-RELATED"/>
    <property type="match status" value="1"/>
</dbReference>
<evidence type="ECO:0000313" key="7">
    <source>
        <dbReference type="Proteomes" id="UP000243255"/>
    </source>
</evidence>
<dbReference type="SMART" id="SM00448">
    <property type="entry name" value="REC"/>
    <property type="match status" value="1"/>
</dbReference>
<feature type="domain" description="Response regulatory" evidence="4">
    <location>
        <begin position="3"/>
        <end position="120"/>
    </location>
</feature>
<gene>
    <name evidence="6" type="ORF">SAMN04488530_1199</name>
</gene>
<feature type="domain" description="HTH LytTR-type" evidence="5">
    <location>
        <begin position="131"/>
        <end position="226"/>
    </location>
</feature>
<sequence>MYRIVVCDDNDIQAKKLCEDIRKSLEEVTNQVEIFKFNSGEDLLEAELMDIDIFFLDIQMDKITGMDVAKEIRKDNDKSEIIFVTALTEYVREGYKVRAYRYLLKPIKFEELKENILSCIEDIIKRHKNFMIIENKEKTYKIIIGSIKYIEVRKKELTLHTTEDSYKTKNSLENIELELKKYNFFRCHKGYLINMEHIDCISKKFVTIDGEEIPVSRHRMATLKKN</sequence>
<comment type="function">
    <text evidence="2">May play the central regulatory role in sporulation. It may be an element of the effector pathway responsible for the activation of sporulation genes in response to nutritional stress. Spo0A may act in concert with spo0H (a sigma factor) to control the expression of some genes that are critical to the sporulation process.</text>
</comment>
<dbReference type="Gene3D" id="3.40.50.2300">
    <property type="match status" value="1"/>
</dbReference>
<organism evidence="6 7">
    <name type="scientific">Asaccharospora irregularis DSM 2635</name>
    <dbReference type="NCBI Taxonomy" id="1121321"/>
    <lineage>
        <taxon>Bacteria</taxon>
        <taxon>Bacillati</taxon>
        <taxon>Bacillota</taxon>
        <taxon>Clostridia</taxon>
        <taxon>Peptostreptococcales</taxon>
        <taxon>Peptostreptococcaceae</taxon>
        <taxon>Asaccharospora</taxon>
    </lineage>
</organism>
<accession>A0A1M5Q7Z4</accession>
<dbReference type="EMBL" id="FQWX01000019">
    <property type="protein sequence ID" value="SHH10122.1"/>
    <property type="molecule type" value="Genomic_DNA"/>
</dbReference>
<dbReference type="STRING" id="1121321.SAMN04488530_1199"/>
<dbReference type="SUPFAM" id="SSF52172">
    <property type="entry name" value="CheY-like"/>
    <property type="match status" value="1"/>
</dbReference>
<keyword evidence="6" id="KW-0238">DNA-binding</keyword>
<dbReference type="InterPro" id="IPR011006">
    <property type="entry name" value="CheY-like_superfamily"/>
</dbReference>
<dbReference type="PROSITE" id="PS50110">
    <property type="entry name" value="RESPONSE_REGULATORY"/>
    <property type="match status" value="1"/>
</dbReference>
<dbReference type="OrthoDB" id="1756867at2"/>
<dbReference type="GO" id="GO:0000156">
    <property type="term" value="F:phosphorelay response regulator activity"/>
    <property type="evidence" value="ECO:0007669"/>
    <property type="project" value="InterPro"/>
</dbReference>
<evidence type="ECO:0000256" key="1">
    <source>
        <dbReference type="ARBA" id="ARBA00018672"/>
    </source>
</evidence>
<keyword evidence="7" id="KW-1185">Reference proteome</keyword>
<dbReference type="AlphaFoldDB" id="A0A1M5Q7Z4"/>
<name>A0A1M5Q7Z4_9FIRM</name>
<dbReference type="Gene3D" id="2.40.50.1020">
    <property type="entry name" value="LytTr DNA-binding domain"/>
    <property type="match status" value="1"/>
</dbReference>
<evidence type="ECO:0000259" key="4">
    <source>
        <dbReference type="PROSITE" id="PS50110"/>
    </source>
</evidence>
<keyword evidence="3" id="KW-0597">Phosphoprotein</keyword>
<dbReference type="SMART" id="SM00850">
    <property type="entry name" value="LytTR"/>
    <property type="match status" value="1"/>
</dbReference>
<dbReference type="InterPro" id="IPR046947">
    <property type="entry name" value="LytR-like"/>
</dbReference>
<dbReference type="InterPro" id="IPR007492">
    <property type="entry name" value="LytTR_DNA-bd_dom"/>
</dbReference>
<dbReference type="Proteomes" id="UP000243255">
    <property type="component" value="Unassembled WGS sequence"/>
</dbReference>
<dbReference type="Pfam" id="PF04397">
    <property type="entry name" value="LytTR"/>
    <property type="match status" value="1"/>
</dbReference>
<dbReference type="PROSITE" id="PS50930">
    <property type="entry name" value="HTH_LYTTR"/>
    <property type="match status" value="1"/>
</dbReference>
<evidence type="ECO:0000259" key="5">
    <source>
        <dbReference type="PROSITE" id="PS50930"/>
    </source>
</evidence>
<evidence type="ECO:0000256" key="3">
    <source>
        <dbReference type="PROSITE-ProRule" id="PRU00169"/>
    </source>
</evidence>
<feature type="modified residue" description="4-aspartylphosphate" evidence="3">
    <location>
        <position position="57"/>
    </location>
</feature>
<protein>
    <recommendedName>
        <fullName evidence="1">Stage 0 sporulation protein A homolog</fullName>
    </recommendedName>
</protein>
<dbReference type="PANTHER" id="PTHR37299:SF1">
    <property type="entry name" value="STAGE 0 SPORULATION PROTEIN A HOMOLOG"/>
    <property type="match status" value="1"/>
</dbReference>
<evidence type="ECO:0000256" key="2">
    <source>
        <dbReference type="ARBA" id="ARBA00024867"/>
    </source>
</evidence>
<dbReference type="RefSeq" id="WP_073126397.1">
    <property type="nucleotide sequence ID" value="NZ_BAABCH010000093.1"/>
</dbReference>
<dbReference type="InterPro" id="IPR001789">
    <property type="entry name" value="Sig_transdc_resp-reg_receiver"/>
</dbReference>
<reference evidence="7" key="1">
    <citation type="submission" date="2016-11" db="EMBL/GenBank/DDBJ databases">
        <authorList>
            <person name="Varghese N."/>
            <person name="Submissions S."/>
        </authorList>
    </citation>
    <scope>NUCLEOTIDE SEQUENCE [LARGE SCALE GENOMIC DNA]</scope>
    <source>
        <strain evidence="7">DSM 2635</strain>
    </source>
</reference>
<proteinExistence type="predicted"/>